<dbReference type="STRING" id="1045558.SAMN05216175_10216"/>
<dbReference type="InterPro" id="IPR004013">
    <property type="entry name" value="PHP_dom"/>
</dbReference>
<gene>
    <name evidence="2" type="ORF">SAMN05216175_10216</name>
</gene>
<dbReference type="Proteomes" id="UP000198623">
    <property type="component" value="Unassembled WGS sequence"/>
</dbReference>
<dbReference type="InterPro" id="IPR016195">
    <property type="entry name" value="Pol/histidinol_Pase-like"/>
</dbReference>
<dbReference type="InterPro" id="IPR003141">
    <property type="entry name" value="Pol/His_phosphatase_N"/>
</dbReference>
<dbReference type="GO" id="GO:0035312">
    <property type="term" value="F:5'-3' DNA exonuclease activity"/>
    <property type="evidence" value="ECO:0007669"/>
    <property type="project" value="TreeGrafter"/>
</dbReference>
<reference evidence="3" key="1">
    <citation type="submission" date="2016-10" db="EMBL/GenBank/DDBJ databases">
        <authorList>
            <person name="Varghese N."/>
            <person name="Submissions S."/>
        </authorList>
    </citation>
    <scope>NUCLEOTIDE SEQUENCE [LARGE SCALE GENOMIC DNA]</scope>
    <source>
        <strain evidence="3">CGMCC 1.10971</strain>
    </source>
</reference>
<dbReference type="OrthoDB" id="9804333at2"/>
<accession>A0A1I2MPM5</accession>
<dbReference type="GO" id="GO:0004534">
    <property type="term" value="F:5'-3' RNA exonuclease activity"/>
    <property type="evidence" value="ECO:0007669"/>
    <property type="project" value="TreeGrafter"/>
</dbReference>
<evidence type="ECO:0000259" key="1">
    <source>
        <dbReference type="SMART" id="SM00481"/>
    </source>
</evidence>
<dbReference type="PANTHER" id="PTHR42924:SF3">
    <property type="entry name" value="POLYMERASE_HISTIDINOL PHOSPHATASE N-TERMINAL DOMAIN-CONTAINING PROTEIN"/>
    <property type="match status" value="1"/>
</dbReference>
<dbReference type="Gene3D" id="3.20.20.140">
    <property type="entry name" value="Metal-dependent hydrolases"/>
    <property type="match status" value="1"/>
</dbReference>
<dbReference type="InterPro" id="IPR052018">
    <property type="entry name" value="PHP_domain"/>
</dbReference>
<keyword evidence="3" id="KW-1185">Reference proteome</keyword>
<dbReference type="AlphaFoldDB" id="A0A1I2MPM5"/>
<evidence type="ECO:0000313" key="3">
    <source>
        <dbReference type="Proteomes" id="UP000198623"/>
    </source>
</evidence>
<dbReference type="Gene3D" id="1.10.150.650">
    <property type="match status" value="1"/>
</dbReference>
<name>A0A1I2MPM5_9GAMM</name>
<feature type="domain" description="Polymerase/histidinol phosphatase N-terminal" evidence="1">
    <location>
        <begin position="6"/>
        <end position="71"/>
    </location>
</feature>
<dbReference type="SUPFAM" id="SSF89550">
    <property type="entry name" value="PHP domain-like"/>
    <property type="match status" value="1"/>
</dbReference>
<organism evidence="2 3">
    <name type="scientific">Neptunomonas qingdaonensis</name>
    <dbReference type="NCBI Taxonomy" id="1045558"/>
    <lineage>
        <taxon>Bacteria</taxon>
        <taxon>Pseudomonadati</taxon>
        <taxon>Pseudomonadota</taxon>
        <taxon>Gammaproteobacteria</taxon>
        <taxon>Oceanospirillales</taxon>
        <taxon>Oceanospirillaceae</taxon>
        <taxon>Neptunomonas</taxon>
    </lineage>
</organism>
<dbReference type="CDD" id="cd07438">
    <property type="entry name" value="PHP_HisPPase_AMP"/>
    <property type="match status" value="1"/>
</dbReference>
<dbReference type="RefSeq" id="WP_090724271.1">
    <property type="nucleotide sequence ID" value="NZ_FOOU01000002.1"/>
</dbReference>
<dbReference type="Pfam" id="PF02811">
    <property type="entry name" value="PHP"/>
    <property type="match status" value="1"/>
</dbReference>
<evidence type="ECO:0000313" key="2">
    <source>
        <dbReference type="EMBL" id="SFF93454.1"/>
    </source>
</evidence>
<dbReference type="EMBL" id="FOOU01000002">
    <property type="protein sequence ID" value="SFF93454.1"/>
    <property type="molecule type" value="Genomic_DNA"/>
</dbReference>
<dbReference type="SMART" id="SM00481">
    <property type="entry name" value="POLIIIAc"/>
    <property type="match status" value="1"/>
</dbReference>
<dbReference type="PANTHER" id="PTHR42924">
    <property type="entry name" value="EXONUCLEASE"/>
    <property type="match status" value="1"/>
</dbReference>
<proteinExistence type="predicted"/>
<sequence length="279" mass="30244">MLAHSYDFHTHSTASDGTLAPEVLIEKACAAGVKLLALTDHDTMKGYQALMKSGYSADLRLISGVELTCKLEKQVVHVVGLNIDVDNERLTSHLQMLDQLRMDRAKAIALRLEKAGLPDLLEAAIDCAAGGQIGRPHFAQALLDLKLVSDQQQAFKKYLGAGKKGDVKVEWPELASIIDIIKDAGGLSILAHPTKYNLTMNKIRYLVAHYSELGGDALEVGYPAVTPDHQRALSVLVEKHQLLASGGSDFHNPAYHWTSLGCFPGVPAQLPHVLDVVNS</sequence>
<protein>
    <recommendedName>
        <fullName evidence="1">Polymerase/histidinol phosphatase N-terminal domain-containing protein</fullName>
    </recommendedName>
</protein>